<evidence type="ECO:0000313" key="1">
    <source>
        <dbReference type="EMBL" id="KHD73598.1"/>
    </source>
</evidence>
<gene>
    <name evidence="1" type="ORF">MB27_34335</name>
</gene>
<dbReference type="Proteomes" id="UP000054537">
    <property type="component" value="Unassembled WGS sequence"/>
</dbReference>
<comment type="caution">
    <text evidence="1">The sequence shown here is derived from an EMBL/GenBank/DDBJ whole genome shotgun (WGS) entry which is preliminary data.</text>
</comment>
<accession>A0A0A6UES9</accession>
<dbReference type="OrthoDB" id="3399356at2"/>
<dbReference type="AlphaFoldDB" id="A0A0A6UES9"/>
<organism evidence="1 2">
    <name type="scientific">Actinoplanes utahensis</name>
    <dbReference type="NCBI Taxonomy" id="1869"/>
    <lineage>
        <taxon>Bacteria</taxon>
        <taxon>Bacillati</taxon>
        <taxon>Actinomycetota</taxon>
        <taxon>Actinomycetes</taxon>
        <taxon>Micromonosporales</taxon>
        <taxon>Micromonosporaceae</taxon>
        <taxon>Actinoplanes</taxon>
    </lineage>
</organism>
<protein>
    <submittedName>
        <fullName evidence="1">Uncharacterized protein</fullName>
    </submittedName>
</protein>
<evidence type="ECO:0000313" key="2">
    <source>
        <dbReference type="Proteomes" id="UP000054537"/>
    </source>
</evidence>
<dbReference type="RefSeq" id="WP_043531772.1">
    <property type="nucleotide sequence ID" value="NZ_BAABKU010000043.1"/>
</dbReference>
<proteinExistence type="predicted"/>
<name>A0A0A6UES9_ACTUT</name>
<keyword evidence="2" id="KW-1185">Reference proteome</keyword>
<dbReference type="STRING" id="1869.MB27_34335"/>
<reference evidence="1 2" key="1">
    <citation type="submission" date="2014-10" db="EMBL/GenBank/DDBJ databases">
        <title>Draft genome sequence of Actinoplanes utahensis NRRL 12052.</title>
        <authorList>
            <person name="Velasco-Bucheli B."/>
            <person name="del Cerro C."/>
            <person name="Hormigo D."/>
            <person name="Garcia J.L."/>
            <person name="Acebal C."/>
            <person name="Arroyo M."/>
            <person name="de la Mata I."/>
        </authorList>
    </citation>
    <scope>NUCLEOTIDE SEQUENCE [LARGE SCALE GENOMIC DNA]</scope>
    <source>
        <strain evidence="1 2">NRRL 12052</strain>
    </source>
</reference>
<dbReference type="EMBL" id="JRTT01000130">
    <property type="protein sequence ID" value="KHD73598.1"/>
    <property type="molecule type" value="Genomic_DNA"/>
</dbReference>
<sequence>MELREELLPPPVAPERIARLSAVIERIGDLMDSGEPFGEEIAAFNADTGGDHDAHTFHTYDS</sequence>